<dbReference type="EMBL" id="JAWZYT010000799">
    <property type="protein sequence ID" value="KAK4318771.1"/>
    <property type="molecule type" value="Genomic_DNA"/>
</dbReference>
<organism evidence="2 3">
    <name type="scientific">Petrolisthes manimaculis</name>
    <dbReference type="NCBI Taxonomy" id="1843537"/>
    <lineage>
        <taxon>Eukaryota</taxon>
        <taxon>Metazoa</taxon>
        <taxon>Ecdysozoa</taxon>
        <taxon>Arthropoda</taxon>
        <taxon>Crustacea</taxon>
        <taxon>Multicrustacea</taxon>
        <taxon>Malacostraca</taxon>
        <taxon>Eumalacostraca</taxon>
        <taxon>Eucarida</taxon>
        <taxon>Decapoda</taxon>
        <taxon>Pleocyemata</taxon>
        <taxon>Anomura</taxon>
        <taxon>Galatheoidea</taxon>
        <taxon>Porcellanidae</taxon>
        <taxon>Petrolisthes</taxon>
    </lineage>
</organism>
<gene>
    <name evidence="2" type="ORF">Pmani_010259</name>
</gene>
<proteinExistence type="predicted"/>
<evidence type="ECO:0000256" key="1">
    <source>
        <dbReference type="SAM" id="MobiDB-lite"/>
    </source>
</evidence>
<reference evidence="2" key="1">
    <citation type="submission" date="2023-11" db="EMBL/GenBank/DDBJ databases">
        <title>Genome assemblies of two species of porcelain crab, Petrolisthes cinctipes and Petrolisthes manimaculis (Anomura: Porcellanidae).</title>
        <authorList>
            <person name="Angst P."/>
        </authorList>
    </citation>
    <scope>NUCLEOTIDE SEQUENCE</scope>
    <source>
        <strain evidence="2">PB745_02</strain>
        <tissue evidence="2">Gill</tissue>
    </source>
</reference>
<accession>A0AAE1UFT0</accession>
<keyword evidence="3" id="KW-1185">Reference proteome</keyword>
<comment type="caution">
    <text evidence="2">The sequence shown here is derived from an EMBL/GenBank/DDBJ whole genome shotgun (WGS) entry which is preliminary data.</text>
</comment>
<protein>
    <submittedName>
        <fullName evidence="2">Uncharacterized protein</fullName>
    </submittedName>
</protein>
<feature type="region of interest" description="Disordered" evidence="1">
    <location>
        <begin position="82"/>
        <end position="124"/>
    </location>
</feature>
<dbReference type="SUPFAM" id="SSF48371">
    <property type="entry name" value="ARM repeat"/>
    <property type="match status" value="1"/>
</dbReference>
<evidence type="ECO:0000313" key="2">
    <source>
        <dbReference type="EMBL" id="KAK4318771.1"/>
    </source>
</evidence>
<name>A0AAE1UFT0_9EUCA</name>
<dbReference type="AlphaFoldDB" id="A0AAE1UFT0"/>
<sequence>MVIGDLKDDLFDLRVLDDKMWLLSISCLEAGDDVLKAASLSVISSLMDACGLPVSVERVDYLIQCVAAAVLLVLQTTDPHNTGADCDGGHGTNGIDSDRDKVSDGAGSSSQNTRADRKKEEGDGSVTALNPLEVNLCSVLSGIHQYLPQLSQCIREDLLAMLTKALTPPSQQEKIPANVITKIVNNKFYRMVVSVLLVPLVQKEVMAALSVTADSHHQTTSQSHSPLVQKEVMAALSVTADSHHQTTSQSHSPLVQKEVMAALSVTADSHHQTTSQSHSPLVQKEVMGALSVTADSHHQTTSQSHSPLVQKERTISLQLKVVNLSRWWKDALDMLSEAFYKWCDSGGGGGGGGSVGMEVEVRATTEVVASVRSVDTAAAASSVSGAQTLLQFFPDAWLTTATDSLLTVITMSKDISLVLHLLYLFWGLIWTCSIIETGSSACHLAHTWLALATLPWMVTEVKLMDLKLVNARQFTHWSAKLKWNEDVRVKSKSIRVIAVLPGNVAPRWRCQVVRAALSEREAQVMPQIATCFPLMVQQVGSGSGQQLVGEAVGAVMNSPDTATVRAAAHSFRQLLCVLLHLTSLRIDKCKENENTPISLHCTVCNDPLSSLKTADLQRVDPTLVSHFLELLRLSNDAVVVVVAVVESLPAGAVEYLFLLSHPDKSVVSALAGNIGILVCPPGLPPPSQDSKNLIVSKEGEAILLHLNDIVKEYNPNDSTTTQTVLAVLEVLHHLVKRPLYGLTTGGVLVLLVIQDRTALAQAHLTIHALASTLHITLRDLLYTRHRHSLAQVLCEIMNPGEVAALLNHVAEVFH</sequence>
<dbReference type="InterPro" id="IPR016024">
    <property type="entry name" value="ARM-type_fold"/>
</dbReference>
<dbReference type="Proteomes" id="UP001292094">
    <property type="component" value="Unassembled WGS sequence"/>
</dbReference>
<evidence type="ECO:0000313" key="3">
    <source>
        <dbReference type="Proteomes" id="UP001292094"/>
    </source>
</evidence>